<evidence type="ECO:0000313" key="3">
    <source>
        <dbReference type="Proteomes" id="UP000324897"/>
    </source>
</evidence>
<dbReference type="EMBL" id="RWGY01000004">
    <property type="protein sequence ID" value="TVU45173.1"/>
    <property type="molecule type" value="Genomic_DNA"/>
</dbReference>
<evidence type="ECO:0000313" key="2">
    <source>
        <dbReference type="EMBL" id="TVU45173.1"/>
    </source>
</evidence>
<comment type="caution">
    <text evidence="2">The sequence shown here is derived from an EMBL/GenBank/DDBJ whole genome shotgun (WGS) entry which is preliminary data.</text>
</comment>
<dbReference type="Gramene" id="TVU45173">
    <property type="protein sequence ID" value="TVU45173"/>
    <property type="gene ID" value="EJB05_04648"/>
</dbReference>
<evidence type="ECO:0000256" key="1">
    <source>
        <dbReference type="SAM" id="MobiDB-lite"/>
    </source>
</evidence>
<feature type="non-terminal residue" evidence="2">
    <location>
        <position position="1"/>
    </location>
</feature>
<reference evidence="2 3" key="1">
    <citation type="journal article" date="2019" name="Sci. Rep.">
        <title>A high-quality genome of Eragrostis curvula grass provides insights into Poaceae evolution and supports new strategies to enhance forage quality.</title>
        <authorList>
            <person name="Carballo J."/>
            <person name="Santos B.A.C.M."/>
            <person name="Zappacosta D."/>
            <person name="Garbus I."/>
            <person name="Selva J.P."/>
            <person name="Gallo C.A."/>
            <person name="Diaz A."/>
            <person name="Albertini E."/>
            <person name="Caccamo M."/>
            <person name="Echenique V."/>
        </authorList>
    </citation>
    <scope>NUCLEOTIDE SEQUENCE [LARGE SCALE GENOMIC DNA]</scope>
    <source>
        <strain evidence="3">cv. Victoria</strain>
        <tissue evidence="2">Leaf</tissue>
    </source>
</reference>
<gene>
    <name evidence="2" type="ORF">EJB05_04648</name>
</gene>
<sequence>MKTEVNRTTPFQGKESVEKESFNLVHVLRSLSIISGTGVGKMASPSFPKKSSANEAAAGKGGSRWRSDESSEDEDEKRTYLESGASLGDLMIKMMNQGNTTAF</sequence>
<name>A0A5J9WB15_9POAL</name>
<organism evidence="2 3">
    <name type="scientific">Eragrostis curvula</name>
    <name type="common">weeping love grass</name>
    <dbReference type="NCBI Taxonomy" id="38414"/>
    <lineage>
        <taxon>Eukaryota</taxon>
        <taxon>Viridiplantae</taxon>
        <taxon>Streptophyta</taxon>
        <taxon>Embryophyta</taxon>
        <taxon>Tracheophyta</taxon>
        <taxon>Spermatophyta</taxon>
        <taxon>Magnoliopsida</taxon>
        <taxon>Liliopsida</taxon>
        <taxon>Poales</taxon>
        <taxon>Poaceae</taxon>
        <taxon>PACMAD clade</taxon>
        <taxon>Chloridoideae</taxon>
        <taxon>Eragrostideae</taxon>
        <taxon>Eragrostidinae</taxon>
        <taxon>Eragrostis</taxon>
    </lineage>
</organism>
<protein>
    <submittedName>
        <fullName evidence="2">Uncharacterized protein</fullName>
    </submittedName>
</protein>
<keyword evidence="3" id="KW-1185">Reference proteome</keyword>
<proteinExistence type="predicted"/>
<dbReference type="AlphaFoldDB" id="A0A5J9WB15"/>
<feature type="region of interest" description="Disordered" evidence="1">
    <location>
        <begin position="38"/>
        <end position="82"/>
    </location>
</feature>
<accession>A0A5J9WB15</accession>
<dbReference type="Proteomes" id="UP000324897">
    <property type="component" value="Chromosome 5"/>
</dbReference>